<comment type="caution">
    <text evidence="6">The sequence shown here is derived from an EMBL/GenBank/DDBJ whole genome shotgun (WGS) entry which is preliminary data.</text>
</comment>
<feature type="domain" description="Calponin-homology (CH)" evidence="5">
    <location>
        <begin position="634"/>
        <end position="774"/>
    </location>
</feature>
<keyword evidence="2" id="KW-0963">Cytoplasm</keyword>
<reference evidence="6" key="1">
    <citation type="submission" date="2022-11" db="EMBL/GenBank/DDBJ databases">
        <authorList>
            <person name="Petersen C."/>
        </authorList>
    </citation>
    <scope>NUCLEOTIDE SEQUENCE</scope>
    <source>
        <strain evidence="6">IBT 30069</strain>
    </source>
</reference>
<dbReference type="GO" id="GO:0007051">
    <property type="term" value="P:spindle organization"/>
    <property type="evidence" value="ECO:0007669"/>
    <property type="project" value="TreeGrafter"/>
</dbReference>
<feature type="region of interest" description="Disordered" evidence="4">
    <location>
        <begin position="257"/>
        <end position="303"/>
    </location>
</feature>
<feature type="region of interest" description="Disordered" evidence="4">
    <location>
        <begin position="324"/>
        <end position="387"/>
    </location>
</feature>
<dbReference type="InterPro" id="IPR036872">
    <property type="entry name" value="CH_dom_sf"/>
</dbReference>
<feature type="region of interest" description="Disordered" evidence="4">
    <location>
        <begin position="1"/>
        <end position="165"/>
    </location>
</feature>
<evidence type="ECO:0000256" key="4">
    <source>
        <dbReference type="SAM" id="MobiDB-lite"/>
    </source>
</evidence>
<proteinExistence type="predicted"/>
<dbReference type="AlphaFoldDB" id="A0A9W9FTX0"/>
<dbReference type="InterPro" id="IPR001715">
    <property type="entry name" value="CH_dom"/>
</dbReference>
<accession>A0A9W9FTX0</accession>
<dbReference type="PANTHER" id="PTHR22706">
    <property type="entry name" value="ASSEMBLY FACTOR FOR SPINDLE MICROTUBULES"/>
    <property type="match status" value="1"/>
</dbReference>
<gene>
    <name evidence="6" type="ORF">N7456_002989</name>
</gene>
<feature type="compositionally biased region" description="Polar residues" evidence="4">
    <location>
        <begin position="19"/>
        <end position="31"/>
    </location>
</feature>
<dbReference type="PROSITE" id="PS50021">
    <property type="entry name" value="CH"/>
    <property type="match status" value="1"/>
</dbReference>
<evidence type="ECO:0000313" key="6">
    <source>
        <dbReference type="EMBL" id="KAJ5106314.1"/>
    </source>
</evidence>
<dbReference type="GO" id="GO:0000278">
    <property type="term" value="P:mitotic cell cycle"/>
    <property type="evidence" value="ECO:0007669"/>
    <property type="project" value="TreeGrafter"/>
</dbReference>
<dbReference type="Gene3D" id="1.10.418.10">
    <property type="entry name" value="Calponin-like domain"/>
    <property type="match status" value="1"/>
</dbReference>
<dbReference type="GO" id="GO:0051295">
    <property type="term" value="P:establishment of meiotic spindle localization"/>
    <property type="evidence" value="ECO:0007669"/>
    <property type="project" value="TreeGrafter"/>
</dbReference>
<reference evidence="6" key="2">
    <citation type="journal article" date="2023" name="IMA Fungus">
        <title>Comparative genomic study of the Penicillium genus elucidates a diverse pangenome and 15 lateral gene transfer events.</title>
        <authorList>
            <person name="Petersen C."/>
            <person name="Sorensen T."/>
            <person name="Nielsen M.R."/>
            <person name="Sondergaard T.E."/>
            <person name="Sorensen J.L."/>
            <person name="Fitzpatrick D.A."/>
            <person name="Frisvad J.C."/>
            <person name="Nielsen K.L."/>
        </authorList>
    </citation>
    <scope>NUCLEOTIDE SEQUENCE</scope>
    <source>
        <strain evidence="6">IBT 30069</strain>
    </source>
</reference>
<evidence type="ECO:0000256" key="2">
    <source>
        <dbReference type="ARBA" id="ARBA00022490"/>
    </source>
</evidence>
<dbReference type="InterPro" id="IPR051185">
    <property type="entry name" value="ASPM"/>
</dbReference>
<evidence type="ECO:0000256" key="1">
    <source>
        <dbReference type="ARBA" id="ARBA00004496"/>
    </source>
</evidence>
<evidence type="ECO:0000313" key="7">
    <source>
        <dbReference type="Proteomes" id="UP001149165"/>
    </source>
</evidence>
<protein>
    <recommendedName>
        <fullName evidence="5">Calponin-homology (CH) domain-containing protein</fullName>
    </recommendedName>
</protein>
<name>A0A9W9FTX0_9EURO</name>
<dbReference type="Proteomes" id="UP001149165">
    <property type="component" value="Unassembled WGS sequence"/>
</dbReference>
<organism evidence="6 7">
    <name type="scientific">Penicillium angulare</name>
    <dbReference type="NCBI Taxonomy" id="116970"/>
    <lineage>
        <taxon>Eukaryota</taxon>
        <taxon>Fungi</taxon>
        <taxon>Dikarya</taxon>
        <taxon>Ascomycota</taxon>
        <taxon>Pezizomycotina</taxon>
        <taxon>Eurotiomycetes</taxon>
        <taxon>Eurotiomycetidae</taxon>
        <taxon>Eurotiales</taxon>
        <taxon>Aspergillaceae</taxon>
        <taxon>Penicillium</taxon>
    </lineage>
</organism>
<feature type="compositionally biased region" description="Low complexity" evidence="4">
    <location>
        <begin position="358"/>
        <end position="380"/>
    </location>
</feature>
<dbReference type="GO" id="GO:0005516">
    <property type="term" value="F:calmodulin binding"/>
    <property type="evidence" value="ECO:0007669"/>
    <property type="project" value="UniProtKB-KW"/>
</dbReference>
<evidence type="ECO:0000259" key="5">
    <source>
        <dbReference type="PROSITE" id="PS50021"/>
    </source>
</evidence>
<dbReference type="PANTHER" id="PTHR22706:SF1">
    <property type="entry name" value="ASSEMBLY FACTOR FOR SPINDLE MICROTUBULES"/>
    <property type="match status" value="1"/>
</dbReference>
<dbReference type="OrthoDB" id="76388at2759"/>
<evidence type="ECO:0000256" key="3">
    <source>
        <dbReference type="ARBA" id="ARBA00022860"/>
    </source>
</evidence>
<keyword evidence="7" id="KW-1185">Reference proteome</keyword>
<feature type="compositionally biased region" description="Basic and acidic residues" evidence="4">
    <location>
        <begin position="130"/>
        <end position="145"/>
    </location>
</feature>
<dbReference type="EMBL" id="JAPQKH010000003">
    <property type="protein sequence ID" value="KAJ5106314.1"/>
    <property type="molecule type" value="Genomic_DNA"/>
</dbReference>
<dbReference type="GO" id="GO:0005737">
    <property type="term" value="C:cytoplasm"/>
    <property type="evidence" value="ECO:0007669"/>
    <property type="project" value="UniProtKB-SubCell"/>
</dbReference>
<feature type="region of interest" description="Disordered" evidence="4">
    <location>
        <begin position="996"/>
        <end position="1016"/>
    </location>
</feature>
<sequence>MSGILGEAFTPCPSRLRSSDASSYGGNSTLDSFVDSDEPFETTGNIEFTTEIRAPTLTGVRPRRVNRSGSGFQIHNDGEKEPTPAEKRRRPNRPITETSETRKSSLLAQPAQRIRPNVKAPLGSSQNMKQETKPLQRSSRVESVPKKQPSHGMRALSNETSQPISSPALKNKIRRNTVYIPPDDSTVPNVFMDLFSPLKKQQTQHQPPVTNDTLFNPLEKRIANQQARKSLAVSARRAPLQAAKKVAQESTFRVDIAGKNGGKENIPPGMVFESEKKTSPPSKKPFNSHASNISLKDNAPRNVNRPLKSVRSLEISGVVKQVQSKRSIVEETRAKAKPSPAPVERRRPVLANSKGPPSASLNARASALSSRLGRSRSNNAPSARIEPSNIKQLNVQYPKLTEDIKKPALYEDDWLSHQETVITQLVNSLFERSNGSSKFCDQNTLRLEFLELYHTDMFIQLYRKLQASLSCGTLSIPKQVLSRSYRLKQDIGLRCRFLDIWMHSYDFHALAPAAETVIGRKISSDYDLFEHDRKDAARKLECFLDTFLLRNEDLSHSASDSKETSAIDQAKAYQRTVLRCILLVTLLDQARQSSGSIVPRQLFVSSSQLKSSAGVLQALIRVLVPSYGDLTKSLAHLGCRLSYKQHQLQEYKYQIENIAVDLRDGVRLTRIVEVLFFTPSRVELDDQDQTEVTLNSGQILSLLGEHADVPLSKHLKYPCVSRAAKLFNVQIALSALNSIKGSSSIFVDMRPEEIVDGYREKTIALLWALVGSWGLARLVDWDDVQKEILRLKRKSLAIFGNDCLKNEKWFTGEQSDDADNHTRLLQQWAALLAGLKRLHIENLTTSFADGTVYESIVDEYEPYINNFSPADANTTRCSNSRSLQKRLSLLGFSSQFAQLVSADSSSSHILDRECTLGSLAFLCSRLLAASKRARAATILQRAWRARLDSRNVYRRSIAKHLATHCAAVVQTRNEIMWAKDVIIRWWRLKQVHRSQKLATRPQASGKPRQKPSTGRL</sequence>
<dbReference type="CDD" id="cd21223">
    <property type="entry name" value="CH_ASPM_rpt1"/>
    <property type="match status" value="1"/>
</dbReference>
<dbReference type="SUPFAM" id="SSF47576">
    <property type="entry name" value="Calponin-homology domain, CH-domain"/>
    <property type="match status" value="1"/>
</dbReference>
<keyword evidence="3" id="KW-0112">Calmodulin-binding</keyword>
<comment type="subcellular location">
    <subcellularLocation>
        <location evidence="1">Cytoplasm</location>
    </subcellularLocation>
</comment>
<feature type="compositionally biased region" description="Basic and acidic residues" evidence="4">
    <location>
        <begin position="76"/>
        <end position="86"/>
    </location>
</feature>
<dbReference type="GO" id="GO:0000922">
    <property type="term" value="C:spindle pole"/>
    <property type="evidence" value="ECO:0007669"/>
    <property type="project" value="TreeGrafter"/>
</dbReference>